<dbReference type="InterPro" id="IPR019290">
    <property type="entry name" value="GlycosylTrfase-like_prok"/>
</dbReference>
<proteinExistence type="predicted"/>
<dbReference type="PANTHER" id="PTHR43630:SF2">
    <property type="entry name" value="GLYCOSYLTRANSFERASE"/>
    <property type="match status" value="1"/>
</dbReference>
<dbReference type="Gene3D" id="1.25.40.10">
    <property type="entry name" value="Tetratricopeptide repeat domain"/>
    <property type="match status" value="1"/>
</dbReference>
<reference evidence="3" key="1">
    <citation type="submission" date="2023-04" db="EMBL/GenBank/DDBJ databases">
        <title>Comparative genomic analysis of Cohnella hashimotonis sp. nov., isolated from the International Space Station.</title>
        <authorList>
            <person name="Venkateswaran K."/>
            <person name="Simpson A."/>
        </authorList>
    </citation>
    <scope>NUCLEOTIDE SEQUENCE</scope>
    <source>
        <strain evidence="3">F6_2S_P_1</strain>
    </source>
</reference>
<feature type="domain" description="Glycosyltransferase 2-like prokaryotic type" evidence="2">
    <location>
        <begin position="12"/>
        <end position="192"/>
    </location>
</feature>
<accession>A0ABT6TSG2</accession>
<dbReference type="PANTHER" id="PTHR43630">
    <property type="entry name" value="POLY-BETA-1,6-N-ACETYL-D-GLUCOSAMINE SYNTHASE"/>
    <property type="match status" value="1"/>
</dbReference>
<dbReference type="InterPro" id="IPR011990">
    <property type="entry name" value="TPR-like_helical_dom_sf"/>
</dbReference>
<keyword evidence="3" id="KW-0328">Glycosyltransferase</keyword>
<feature type="domain" description="Glycosyltransferase 2-like" evidence="1">
    <location>
        <begin position="252"/>
        <end position="369"/>
    </location>
</feature>
<comment type="caution">
    <text evidence="3">The sequence shown here is derived from an EMBL/GenBank/DDBJ whole genome shotgun (WGS) entry which is preliminary data.</text>
</comment>
<dbReference type="EC" id="2.4.-.-" evidence="3"/>
<gene>
    <name evidence="3" type="ORF">KB449_32350</name>
</gene>
<organism evidence="3 4">
    <name type="scientific">Cohnella hashimotonis</name>
    <dbReference type="NCBI Taxonomy" id="2826895"/>
    <lineage>
        <taxon>Bacteria</taxon>
        <taxon>Bacillati</taxon>
        <taxon>Bacillota</taxon>
        <taxon>Bacilli</taxon>
        <taxon>Bacillales</taxon>
        <taxon>Paenibacillaceae</taxon>
        <taxon>Cohnella</taxon>
    </lineage>
</organism>
<dbReference type="InterPro" id="IPR029044">
    <property type="entry name" value="Nucleotide-diphossugar_trans"/>
</dbReference>
<dbReference type="CDD" id="cd02511">
    <property type="entry name" value="Beta4Glucosyltransferase"/>
    <property type="match status" value="1"/>
</dbReference>
<dbReference type="Proteomes" id="UP001161691">
    <property type="component" value="Unassembled WGS sequence"/>
</dbReference>
<dbReference type="RefSeq" id="WP_282912276.1">
    <property type="nucleotide sequence ID" value="NZ_JAGRPV010000001.1"/>
</dbReference>
<evidence type="ECO:0000259" key="2">
    <source>
        <dbReference type="Pfam" id="PF10111"/>
    </source>
</evidence>
<dbReference type="Gene3D" id="3.90.550.10">
    <property type="entry name" value="Spore Coat Polysaccharide Biosynthesis Protein SpsA, Chain A"/>
    <property type="match status" value="2"/>
</dbReference>
<keyword evidence="4" id="KW-1185">Reference proteome</keyword>
<dbReference type="InterPro" id="IPR001173">
    <property type="entry name" value="Glyco_trans_2-like"/>
</dbReference>
<dbReference type="Pfam" id="PF00535">
    <property type="entry name" value="Glycos_transf_2"/>
    <property type="match status" value="1"/>
</dbReference>
<evidence type="ECO:0000313" key="4">
    <source>
        <dbReference type="Proteomes" id="UP001161691"/>
    </source>
</evidence>
<protein>
    <submittedName>
        <fullName evidence="3">Glycosyltransferase</fullName>
        <ecNumber evidence="3">2.4.-.-</ecNumber>
    </submittedName>
</protein>
<name>A0ABT6TSG2_9BACL</name>
<dbReference type="GO" id="GO:0016757">
    <property type="term" value="F:glycosyltransferase activity"/>
    <property type="evidence" value="ECO:0007669"/>
    <property type="project" value="UniProtKB-KW"/>
</dbReference>
<dbReference type="SUPFAM" id="SSF53448">
    <property type="entry name" value="Nucleotide-diphospho-sugar transferases"/>
    <property type="match status" value="2"/>
</dbReference>
<dbReference type="SUPFAM" id="SSF48452">
    <property type="entry name" value="TPR-like"/>
    <property type="match status" value="1"/>
</dbReference>
<evidence type="ECO:0000259" key="1">
    <source>
        <dbReference type="Pfam" id="PF00535"/>
    </source>
</evidence>
<evidence type="ECO:0000313" key="3">
    <source>
        <dbReference type="EMBL" id="MDI4649664.1"/>
    </source>
</evidence>
<dbReference type="Pfam" id="PF10111">
    <property type="entry name" value="Glyco_tranf_2_2"/>
    <property type="match status" value="1"/>
</dbReference>
<sequence length="612" mass="68540">MRSVSIVLLAQHENLVEACLAALHNRTMRPYELIVVLASGATAIAKKVGTLKDVNTLVVLAPKDFSVAAGYNLGAAQARGEVVVFMRDTVAVGKDWLEPLVDCLEAHPEAAAVGPMSHGVSGAQHAVGDVEELLKLDRISREANRKERRASRLIGLTIAFRSAALAQLGGFDERFEGESYEDDDLCYRALLAGYSLYIACGSFVAYNSPYLTIPESDAFSVNMIRNKRVALDKWGSDLTELLINWKLPATVSLCMIVKNEEGTLDRCLSSVANLVQEIVIVDTGSTDATKLIAARFGARIFDFEWVDDFAQARNYAFDQATQDYILWLDADDVLLPKDQTAFAALTAAMPTQADAISMHYHLGKDEYGNVTSSLRRHRLVRRSMNFKWIGIVHEYLQVHGHIVHSEIAVTHDRVHGHSDRNLHIYERKQRSGEPFNPRDTYYYANELYDHGLWERAAEQYEKLLAESEVWVEDRIGACGRAAESYHALGLTQQAKIKALQSFAYALPRAENCCRLGSFYLSEENYKEAAWWYRLATEVEMPSDSSALLQHSCWTWLPRLQLCVCYDRMGEYALAYEENEQAAAYIPRDSRILANRTYLQSRLGPGTNTGGTP</sequence>
<keyword evidence="3" id="KW-0808">Transferase</keyword>
<dbReference type="EMBL" id="JAGRPV010000001">
    <property type="protein sequence ID" value="MDI4649664.1"/>
    <property type="molecule type" value="Genomic_DNA"/>
</dbReference>